<evidence type="ECO:0000313" key="1">
    <source>
        <dbReference type="EMBL" id="SPF40558.1"/>
    </source>
</evidence>
<accession>A0A2U3KLM1</accession>
<protein>
    <submittedName>
        <fullName evidence="1">Uncharacterized protein</fullName>
    </submittedName>
</protein>
<organism evidence="1 2">
    <name type="scientific">Candidatus Desulfosporosinus infrequens</name>
    <dbReference type="NCBI Taxonomy" id="2043169"/>
    <lineage>
        <taxon>Bacteria</taxon>
        <taxon>Bacillati</taxon>
        <taxon>Bacillota</taxon>
        <taxon>Clostridia</taxon>
        <taxon>Eubacteriales</taxon>
        <taxon>Desulfitobacteriaceae</taxon>
        <taxon>Desulfosporosinus</taxon>
    </lineage>
</organism>
<dbReference type="EMBL" id="OMOF01000143">
    <property type="protein sequence ID" value="SPF40558.1"/>
    <property type="molecule type" value="Genomic_DNA"/>
</dbReference>
<dbReference type="Proteomes" id="UP000238916">
    <property type="component" value="Unassembled WGS sequence"/>
</dbReference>
<reference evidence="2" key="1">
    <citation type="submission" date="2018-02" db="EMBL/GenBank/DDBJ databases">
        <authorList>
            <person name="Hausmann B."/>
        </authorList>
    </citation>
    <scope>NUCLEOTIDE SEQUENCE [LARGE SCALE GENOMIC DNA]</scope>
    <source>
        <strain evidence="2">Peat soil MAG SbF1</strain>
    </source>
</reference>
<name>A0A2U3KLM1_9FIRM</name>
<proteinExistence type="predicted"/>
<evidence type="ECO:0000313" key="2">
    <source>
        <dbReference type="Proteomes" id="UP000238916"/>
    </source>
</evidence>
<sequence length="115" mass="13549">MILNYFSGNKPKSVAEYVKFVDKYQEFEDYILDIEEQQESSYEHNDYINGIMMAKVRIEQILVEERLTLEELLENRSRRNEIIRILRRDSSLNLKELGELFGGISASQISRIVVS</sequence>
<gene>
    <name evidence="1" type="ORF">SBF1_2270002</name>
</gene>
<dbReference type="AlphaFoldDB" id="A0A2U3KLM1"/>